<organism evidence="1 2">
    <name type="scientific">Polymorphospora rubra</name>
    <dbReference type="NCBI Taxonomy" id="338584"/>
    <lineage>
        <taxon>Bacteria</taxon>
        <taxon>Bacillati</taxon>
        <taxon>Actinomycetota</taxon>
        <taxon>Actinomycetes</taxon>
        <taxon>Micromonosporales</taxon>
        <taxon>Micromonosporaceae</taxon>
        <taxon>Polymorphospora</taxon>
    </lineage>
</organism>
<dbReference type="AlphaFoldDB" id="A0A810NBS0"/>
<dbReference type="Proteomes" id="UP000680866">
    <property type="component" value="Chromosome"/>
</dbReference>
<dbReference type="KEGG" id="pry:Prubr_68350"/>
<dbReference type="EMBL" id="AP023359">
    <property type="protein sequence ID" value="BCJ69814.1"/>
    <property type="molecule type" value="Genomic_DNA"/>
</dbReference>
<evidence type="ECO:0000313" key="1">
    <source>
        <dbReference type="EMBL" id="BCJ69814.1"/>
    </source>
</evidence>
<gene>
    <name evidence="1" type="ORF">Prubr_68350</name>
</gene>
<accession>A0A810NBS0</accession>
<sequence length="193" mass="20892">MDRMSRPSPGGGDLPAVFPDWSPYQDLDSAARAYLRDPDVALDALAGVLRGGRVMCFTLERFVNEVNGVWQEVVVCDGSRLVLWHGEDVPPGDGPSGAMTSSLRVVPLSTVTEVGCRRRVTRTPGGQIQVDSIDVYLLLRSLDEAGSSDEHHIGPRHDALRFGKTVDDGGPGQIARLEEFARQVASMVGRPLL</sequence>
<name>A0A810NBS0_9ACTN</name>
<reference evidence="1" key="1">
    <citation type="submission" date="2020-08" db="EMBL/GenBank/DDBJ databases">
        <title>Whole genome shotgun sequence of Polymorphospora rubra NBRC 101157.</title>
        <authorList>
            <person name="Komaki H."/>
            <person name="Tamura T."/>
        </authorList>
    </citation>
    <scope>NUCLEOTIDE SEQUENCE</scope>
    <source>
        <strain evidence="1">NBRC 101157</strain>
    </source>
</reference>
<evidence type="ECO:0000313" key="2">
    <source>
        <dbReference type="Proteomes" id="UP000680866"/>
    </source>
</evidence>
<proteinExistence type="predicted"/>
<protein>
    <submittedName>
        <fullName evidence="1">Uncharacterized protein</fullName>
    </submittedName>
</protein>
<keyword evidence="2" id="KW-1185">Reference proteome</keyword>